<dbReference type="InterPro" id="IPR029035">
    <property type="entry name" value="DHS-like_NAD/FAD-binding_dom"/>
</dbReference>
<feature type="active site" description="Proton acceptor" evidence="7">
    <location>
        <position position="222"/>
    </location>
</feature>
<dbReference type="InterPro" id="IPR026590">
    <property type="entry name" value="Ssirtuin_cat_dom"/>
</dbReference>
<dbReference type="GO" id="GO:0005634">
    <property type="term" value="C:nucleus"/>
    <property type="evidence" value="ECO:0007669"/>
    <property type="project" value="TreeGrafter"/>
</dbReference>
<gene>
    <name evidence="10" type="ORF">M427DRAFT_237758</name>
</gene>
<evidence type="ECO:0000256" key="5">
    <source>
        <dbReference type="ARBA" id="ARBA00022833"/>
    </source>
</evidence>
<dbReference type="Pfam" id="PF02146">
    <property type="entry name" value="SIR2"/>
    <property type="match status" value="1"/>
</dbReference>
<dbReference type="EMBL" id="KQ965744">
    <property type="protein sequence ID" value="KXS18036.1"/>
    <property type="molecule type" value="Genomic_DNA"/>
</dbReference>
<feature type="region of interest" description="Disordered" evidence="8">
    <location>
        <begin position="440"/>
        <end position="471"/>
    </location>
</feature>
<dbReference type="InterPro" id="IPR050134">
    <property type="entry name" value="NAD-dep_sirtuin_deacylases"/>
</dbReference>
<keyword evidence="3" id="KW-0808">Transferase</keyword>
<sequence>MNRWLDRHGHLPVSMVLRTIAVLAPSLLPPPVLPLLLSGTGRSASPDSASSASTSSGPRPYFGRRTLSETGMVKLLGSVLKEVCPRSRVEWVKGVEDVISLLRSSADVIVLAGAGISVNCGIPDFRSEDGIYARLKGRFGLKKPEDMFSLPLFLRRPDIFYSFAEEIYCAPGAASNRFRPGAAHLFFRLLSEKGRLRRVYTQNIDSLDLLAGVPKDKVVQCHGSFATASCVECGWQCEGSEIEDAVKAKRVPRCPVCPPKPTKVPPPDSNPPAFDESTLVEELVPPPLKPDIVFFGEQLPSSFHRLIQEDLPSCSVMLIIGTSLQVAPVSTMPKLLPPDIPAAVINKTLVKPGEFDVELLGDVDEVVGWLCKQLRWNGLLEELKRSGELPVEREQLMDGELGAAEGKEDRETSQSSQENIEDEVPYRLIQPNQYVFPGAVVGLGESGGKHKPGELDKDPPHTYSDDSDEET</sequence>
<dbReference type="Proteomes" id="UP000070544">
    <property type="component" value="Unassembled WGS sequence"/>
</dbReference>
<dbReference type="OrthoDB" id="420264at2759"/>
<dbReference type="Gene3D" id="3.30.1600.10">
    <property type="entry name" value="SIR2/SIRT2 'Small Domain"/>
    <property type="match status" value="1"/>
</dbReference>
<reference evidence="10 11" key="1">
    <citation type="journal article" date="2015" name="Genome Biol. Evol.">
        <title>Phylogenomic analyses indicate that early fungi evolved digesting cell walls of algal ancestors of land plants.</title>
        <authorList>
            <person name="Chang Y."/>
            <person name="Wang S."/>
            <person name="Sekimoto S."/>
            <person name="Aerts A.L."/>
            <person name="Choi C."/>
            <person name="Clum A."/>
            <person name="LaButti K.M."/>
            <person name="Lindquist E.A."/>
            <person name="Yee Ngan C."/>
            <person name="Ohm R.A."/>
            <person name="Salamov A.A."/>
            <person name="Grigoriev I.V."/>
            <person name="Spatafora J.W."/>
            <person name="Berbee M.L."/>
        </authorList>
    </citation>
    <scope>NUCLEOTIDE SEQUENCE [LARGE SCALE GENOMIC DNA]</scope>
    <source>
        <strain evidence="10 11">JEL478</strain>
    </source>
</reference>
<keyword evidence="4 7" id="KW-0479">Metal-binding</keyword>
<evidence type="ECO:0000256" key="6">
    <source>
        <dbReference type="ARBA" id="ARBA00023027"/>
    </source>
</evidence>
<keyword evidence="5 7" id="KW-0862">Zinc</keyword>
<proteinExistence type="inferred from homology"/>
<dbReference type="PANTHER" id="PTHR11085:SF9">
    <property type="entry name" value="NAD-DEPENDENT PROTEIN DEACETYLASE SIRTUIN-1"/>
    <property type="match status" value="1"/>
</dbReference>
<evidence type="ECO:0000256" key="3">
    <source>
        <dbReference type="ARBA" id="ARBA00022679"/>
    </source>
</evidence>
<dbReference type="AlphaFoldDB" id="A0A139AMP4"/>
<protein>
    <submittedName>
        <fullName evidence="10">SIR2-domain-containing protein</fullName>
    </submittedName>
</protein>
<name>A0A139AMP4_GONPJ</name>
<feature type="binding site" evidence="7">
    <location>
        <position position="233"/>
    </location>
    <ligand>
        <name>Zn(2+)</name>
        <dbReference type="ChEBI" id="CHEBI:29105"/>
    </ligand>
</feature>
<evidence type="ECO:0000256" key="4">
    <source>
        <dbReference type="ARBA" id="ARBA00022723"/>
    </source>
</evidence>
<evidence type="ECO:0000313" key="10">
    <source>
        <dbReference type="EMBL" id="KXS18036.1"/>
    </source>
</evidence>
<evidence type="ECO:0000313" key="11">
    <source>
        <dbReference type="Proteomes" id="UP000070544"/>
    </source>
</evidence>
<evidence type="ECO:0000256" key="2">
    <source>
        <dbReference type="ARBA" id="ARBA00006924"/>
    </source>
</evidence>
<accession>A0A139AMP4</accession>
<feature type="binding site" evidence="7">
    <location>
        <position position="257"/>
    </location>
    <ligand>
        <name>Zn(2+)</name>
        <dbReference type="ChEBI" id="CHEBI:29105"/>
    </ligand>
</feature>
<dbReference type="InterPro" id="IPR026591">
    <property type="entry name" value="Sirtuin_cat_small_dom_sf"/>
</dbReference>
<dbReference type="STRING" id="1344416.A0A139AMP4"/>
<feature type="compositionally biased region" description="Basic and acidic residues" evidence="8">
    <location>
        <begin position="447"/>
        <end position="464"/>
    </location>
</feature>
<keyword evidence="11" id="KW-1185">Reference proteome</keyword>
<feature type="binding site" evidence="7">
    <location>
        <position position="230"/>
    </location>
    <ligand>
        <name>Zn(2+)</name>
        <dbReference type="ChEBI" id="CHEBI:29105"/>
    </ligand>
</feature>
<dbReference type="SUPFAM" id="SSF52467">
    <property type="entry name" value="DHS-like NAD/FAD-binding domain"/>
    <property type="match status" value="1"/>
</dbReference>
<evidence type="ECO:0000256" key="8">
    <source>
        <dbReference type="SAM" id="MobiDB-lite"/>
    </source>
</evidence>
<dbReference type="InterPro" id="IPR003000">
    <property type="entry name" value="Sirtuin"/>
</dbReference>
<feature type="region of interest" description="Disordered" evidence="8">
    <location>
        <begin position="394"/>
        <end position="424"/>
    </location>
</feature>
<organism evidence="10 11">
    <name type="scientific">Gonapodya prolifera (strain JEL478)</name>
    <name type="common">Monoblepharis prolifera</name>
    <dbReference type="NCBI Taxonomy" id="1344416"/>
    <lineage>
        <taxon>Eukaryota</taxon>
        <taxon>Fungi</taxon>
        <taxon>Fungi incertae sedis</taxon>
        <taxon>Chytridiomycota</taxon>
        <taxon>Chytridiomycota incertae sedis</taxon>
        <taxon>Monoblepharidomycetes</taxon>
        <taxon>Monoblepharidales</taxon>
        <taxon>Gonapodyaceae</taxon>
        <taxon>Gonapodya</taxon>
    </lineage>
</organism>
<dbReference type="Gene3D" id="3.40.50.1220">
    <property type="entry name" value="TPP-binding domain"/>
    <property type="match status" value="1"/>
</dbReference>
<keyword evidence="6" id="KW-0520">NAD</keyword>
<dbReference type="PANTHER" id="PTHR11085">
    <property type="entry name" value="NAD-DEPENDENT PROTEIN DEACYLASE SIRTUIN-5, MITOCHONDRIAL-RELATED"/>
    <property type="match status" value="1"/>
</dbReference>
<feature type="binding site" evidence="7">
    <location>
        <position position="254"/>
    </location>
    <ligand>
        <name>Zn(2+)</name>
        <dbReference type="ChEBI" id="CHEBI:29105"/>
    </ligand>
</feature>
<evidence type="ECO:0000256" key="1">
    <source>
        <dbReference type="ARBA" id="ARBA00001947"/>
    </source>
</evidence>
<feature type="domain" description="Deacetylase sirtuin-type" evidence="9">
    <location>
        <begin position="88"/>
        <end position="377"/>
    </location>
</feature>
<dbReference type="GO" id="GO:0070403">
    <property type="term" value="F:NAD+ binding"/>
    <property type="evidence" value="ECO:0007669"/>
    <property type="project" value="InterPro"/>
</dbReference>
<dbReference type="PROSITE" id="PS50305">
    <property type="entry name" value="SIRTUIN"/>
    <property type="match status" value="1"/>
</dbReference>
<dbReference type="GO" id="GO:0046872">
    <property type="term" value="F:metal ion binding"/>
    <property type="evidence" value="ECO:0007669"/>
    <property type="project" value="UniProtKB-KW"/>
</dbReference>
<evidence type="ECO:0000259" key="9">
    <source>
        <dbReference type="PROSITE" id="PS50305"/>
    </source>
</evidence>
<dbReference type="GO" id="GO:0017136">
    <property type="term" value="F:histone deacetylase activity, NAD-dependent"/>
    <property type="evidence" value="ECO:0007669"/>
    <property type="project" value="TreeGrafter"/>
</dbReference>
<evidence type="ECO:0000256" key="7">
    <source>
        <dbReference type="PROSITE-ProRule" id="PRU00236"/>
    </source>
</evidence>
<comment type="cofactor">
    <cofactor evidence="1">
        <name>Zn(2+)</name>
        <dbReference type="ChEBI" id="CHEBI:29105"/>
    </cofactor>
</comment>
<comment type="similarity">
    <text evidence="2">Belongs to the sirtuin family. Class I subfamily.</text>
</comment>